<evidence type="ECO:0000313" key="4">
    <source>
        <dbReference type="Proteomes" id="UP000436803"/>
    </source>
</evidence>
<feature type="domain" description="Arm DNA-binding" evidence="2">
    <location>
        <begin position="5"/>
        <end position="73"/>
    </location>
</feature>
<dbReference type="EMBL" id="VWAW01000004">
    <property type="protein sequence ID" value="KAA5176405.1"/>
    <property type="molecule type" value="Genomic_DNA"/>
</dbReference>
<evidence type="ECO:0000256" key="1">
    <source>
        <dbReference type="ARBA" id="ARBA00023172"/>
    </source>
</evidence>
<dbReference type="InterPro" id="IPR013762">
    <property type="entry name" value="Integrase-like_cat_sf"/>
</dbReference>
<name>A0A642KSU5_BACFG</name>
<accession>A0A642KSU5</accession>
<protein>
    <recommendedName>
        <fullName evidence="2">Arm DNA-binding domain-containing protein</fullName>
    </recommendedName>
</protein>
<dbReference type="InterPro" id="IPR035386">
    <property type="entry name" value="Arm-DNA-bind_5"/>
</dbReference>
<evidence type="ECO:0000259" key="2">
    <source>
        <dbReference type="Pfam" id="PF17293"/>
    </source>
</evidence>
<dbReference type="SUPFAM" id="SSF56349">
    <property type="entry name" value="DNA breaking-rejoining enzymes"/>
    <property type="match status" value="1"/>
</dbReference>
<proteinExistence type="predicted"/>
<comment type="caution">
    <text evidence="3">The sequence shown here is derived from an EMBL/GenBank/DDBJ whole genome shotgun (WGS) entry which is preliminary data.</text>
</comment>
<reference evidence="3 4" key="1">
    <citation type="journal article" date="2019" name="Nat. Med.">
        <title>A library of human gut bacterial isolates paired with longitudinal multiomics data enables mechanistic microbiome research.</title>
        <authorList>
            <person name="Poyet M."/>
            <person name="Groussin M."/>
            <person name="Gibbons S.M."/>
            <person name="Avila-Pacheco J."/>
            <person name="Jiang X."/>
            <person name="Kearney S.M."/>
            <person name="Perrotta A.R."/>
            <person name="Berdy B."/>
            <person name="Zhao S."/>
            <person name="Lieberman T.D."/>
            <person name="Swanson P.K."/>
            <person name="Smith M."/>
            <person name="Roesemann S."/>
            <person name="Alexander J.E."/>
            <person name="Rich S.A."/>
            <person name="Livny J."/>
            <person name="Vlamakis H."/>
            <person name="Clish C."/>
            <person name="Bullock K."/>
            <person name="Deik A."/>
            <person name="Scott J."/>
            <person name="Pierce K.A."/>
            <person name="Xavier R.J."/>
            <person name="Alm E.J."/>
        </authorList>
    </citation>
    <scope>NUCLEOTIDE SEQUENCE [LARGE SCALE GENOMIC DNA]</scope>
    <source>
        <strain evidence="3 4">BIOML-A7</strain>
    </source>
</reference>
<dbReference type="InterPro" id="IPR011010">
    <property type="entry name" value="DNA_brk_join_enz"/>
</dbReference>
<sequence length="463" mass="55086">MKKSIVCYTSKPLTNGENPIMIRLYHEKYKYIATGVSCKVSYWNPNLCRVSSKDAKYKEKNEQIEQKYEIICQRIKDCFQVYGIYDLELIADTNKTIEIQNDITPSKVLNFLEVIDLKIKNIKKYSYQKNFIQLKNALLAIYGNTIYIKELNQGWFNGMMEFLSVKTIRQQKKLIKHFLICYNWGWQNGYITNYQSLKYNLKDLAYVVKKRALIITQLSYIKMLRQNQYELYLLGVDMQRYRVHDYTYKSSDLLNALTIYMIMYALQGVAPVDLASLRIEDLKLEEMNSNDLNLYDIVNDNKQFRQQIKENTIIKYYSIADNRNKTGSEINIKVKYDILHPLIKDYMYKRDGTLKDKTDYLLNVYEKERIYTDKQRESRRSNYFSDLNKQIKDYLKENGQDFFERFSYYTARHTYLTIGYRLGIKANVMAQLAAHNEAELQTYFAGFDDITILEANDRIFNAH</sequence>
<dbReference type="GO" id="GO:0015074">
    <property type="term" value="P:DNA integration"/>
    <property type="evidence" value="ECO:0007669"/>
    <property type="project" value="InterPro"/>
</dbReference>
<dbReference type="Gene3D" id="1.10.443.10">
    <property type="entry name" value="Intergrase catalytic core"/>
    <property type="match status" value="1"/>
</dbReference>
<dbReference type="GO" id="GO:0003677">
    <property type="term" value="F:DNA binding"/>
    <property type="evidence" value="ECO:0007669"/>
    <property type="project" value="InterPro"/>
</dbReference>
<dbReference type="GO" id="GO:0006310">
    <property type="term" value="P:DNA recombination"/>
    <property type="evidence" value="ECO:0007669"/>
    <property type="project" value="UniProtKB-KW"/>
</dbReference>
<dbReference type="Pfam" id="PF17293">
    <property type="entry name" value="Arm-DNA-bind_5"/>
    <property type="match status" value="1"/>
</dbReference>
<dbReference type="AlphaFoldDB" id="A0A642KSU5"/>
<evidence type="ECO:0000313" key="3">
    <source>
        <dbReference type="EMBL" id="KAA5176405.1"/>
    </source>
</evidence>
<gene>
    <name evidence="3" type="ORF">F2Z29_07630</name>
</gene>
<organism evidence="3 4">
    <name type="scientific">Bacteroides fragilis</name>
    <dbReference type="NCBI Taxonomy" id="817"/>
    <lineage>
        <taxon>Bacteria</taxon>
        <taxon>Pseudomonadati</taxon>
        <taxon>Bacteroidota</taxon>
        <taxon>Bacteroidia</taxon>
        <taxon>Bacteroidales</taxon>
        <taxon>Bacteroidaceae</taxon>
        <taxon>Bacteroides</taxon>
    </lineage>
</organism>
<keyword evidence="1" id="KW-0233">DNA recombination</keyword>
<dbReference type="Proteomes" id="UP000436803">
    <property type="component" value="Unassembled WGS sequence"/>
</dbReference>